<evidence type="ECO:0000313" key="12">
    <source>
        <dbReference type="EMBL" id="XDU74723.1"/>
    </source>
</evidence>
<keyword evidence="7" id="KW-0029">Amino-acid transport</keyword>
<accession>A0AB39VZ25</accession>
<dbReference type="InterPro" id="IPR000515">
    <property type="entry name" value="MetI-like"/>
</dbReference>
<protein>
    <submittedName>
        <fullName evidence="12">Amino acid ABC transporter permease</fullName>
    </submittedName>
</protein>
<dbReference type="GO" id="GO:0043190">
    <property type="term" value="C:ATP-binding cassette (ABC) transporter complex"/>
    <property type="evidence" value="ECO:0007669"/>
    <property type="project" value="InterPro"/>
</dbReference>
<dbReference type="CDD" id="cd06261">
    <property type="entry name" value="TM_PBP2"/>
    <property type="match status" value="1"/>
</dbReference>
<keyword evidence="5" id="KW-0997">Cell inner membrane</keyword>
<dbReference type="InterPro" id="IPR035906">
    <property type="entry name" value="MetI-like_sf"/>
</dbReference>
<dbReference type="PANTHER" id="PTHR30614:SF0">
    <property type="entry name" value="L-CYSTINE TRANSPORT SYSTEM PERMEASE PROTEIN TCYL"/>
    <property type="match status" value="1"/>
</dbReference>
<evidence type="ECO:0000256" key="9">
    <source>
        <dbReference type="ARBA" id="ARBA00023136"/>
    </source>
</evidence>
<evidence type="ECO:0000256" key="2">
    <source>
        <dbReference type="ARBA" id="ARBA00010072"/>
    </source>
</evidence>
<feature type="transmembrane region" description="Helical" evidence="10">
    <location>
        <begin position="15"/>
        <end position="43"/>
    </location>
</feature>
<dbReference type="RefSeq" id="WP_369790830.1">
    <property type="nucleotide sequence ID" value="NZ_CP165628.1"/>
</dbReference>
<comment type="similarity">
    <text evidence="2">Belongs to the binding-protein-dependent transport system permease family. HisMQ subfamily.</text>
</comment>
<evidence type="ECO:0000259" key="11">
    <source>
        <dbReference type="PROSITE" id="PS50928"/>
    </source>
</evidence>
<name>A0AB39VZ25_9GAMM</name>
<dbReference type="InterPro" id="IPR010065">
    <property type="entry name" value="AA_ABC_transptr_permease_3TM"/>
</dbReference>
<evidence type="ECO:0000256" key="8">
    <source>
        <dbReference type="ARBA" id="ARBA00022989"/>
    </source>
</evidence>
<feature type="domain" description="ABC transmembrane type-1" evidence="11">
    <location>
        <begin position="19"/>
        <end position="215"/>
    </location>
</feature>
<organism evidence="12">
    <name type="scientific">Rouxiella sp. WC2420</name>
    <dbReference type="NCBI Taxonomy" id="3234145"/>
    <lineage>
        <taxon>Bacteria</taxon>
        <taxon>Pseudomonadati</taxon>
        <taxon>Pseudomonadota</taxon>
        <taxon>Gammaproteobacteria</taxon>
        <taxon>Enterobacterales</taxon>
        <taxon>Yersiniaceae</taxon>
        <taxon>Rouxiella</taxon>
    </lineage>
</organism>
<evidence type="ECO:0000256" key="5">
    <source>
        <dbReference type="ARBA" id="ARBA00022519"/>
    </source>
</evidence>
<dbReference type="GO" id="GO:0015184">
    <property type="term" value="F:L-cystine transmembrane transporter activity"/>
    <property type="evidence" value="ECO:0007669"/>
    <property type="project" value="TreeGrafter"/>
</dbReference>
<gene>
    <name evidence="12" type="ORF">AB3G37_11840</name>
</gene>
<dbReference type="SUPFAM" id="SSF161098">
    <property type="entry name" value="MetI-like"/>
    <property type="match status" value="1"/>
</dbReference>
<keyword evidence="6 10" id="KW-0812">Transmembrane</keyword>
<dbReference type="AlphaFoldDB" id="A0AB39VZ25"/>
<dbReference type="Gene3D" id="1.10.3720.10">
    <property type="entry name" value="MetI-like"/>
    <property type="match status" value="1"/>
</dbReference>
<evidence type="ECO:0000256" key="10">
    <source>
        <dbReference type="RuleBase" id="RU363032"/>
    </source>
</evidence>
<feature type="transmembrane region" description="Helical" evidence="10">
    <location>
        <begin position="196"/>
        <end position="214"/>
    </location>
</feature>
<keyword evidence="9 10" id="KW-0472">Membrane</keyword>
<keyword evidence="8 10" id="KW-1133">Transmembrane helix</keyword>
<keyword evidence="3 10" id="KW-0813">Transport</keyword>
<keyword evidence="4" id="KW-1003">Cell membrane</keyword>
<evidence type="ECO:0000256" key="6">
    <source>
        <dbReference type="ARBA" id="ARBA00022692"/>
    </source>
</evidence>
<evidence type="ECO:0000256" key="1">
    <source>
        <dbReference type="ARBA" id="ARBA00004429"/>
    </source>
</evidence>
<reference evidence="12" key="1">
    <citation type="submission" date="2024-07" db="EMBL/GenBank/DDBJ databases">
        <authorList>
            <person name="Biller S.J."/>
        </authorList>
    </citation>
    <scope>NUCLEOTIDE SEQUENCE</scope>
    <source>
        <strain evidence="12">WC2420</strain>
    </source>
</reference>
<evidence type="ECO:0000256" key="3">
    <source>
        <dbReference type="ARBA" id="ARBA00022448"/>
    </source>
</evidence>
<dbReference type="InterPro" id="IPR043429">
    <property type="entry name" value="ArtM/GltK/GlnP/TcyL/YhdX-like"/>
</dbReference>
<dbReference type="EMBL" id="CP165628">
    <property type="protein sequence ID" value="XDU74723.1"/>
    <property type="molecule type" value="Genomic_DNA"/>
</dbReference>
<comment type="subcellular location">
    <subcellularLocation>
        <location evidence="1">Cell inner membrane</location>
        <topology evidence="1">Multi-pass membrane protein</topology>
    </subcellularLocation>
    <subcellularLocation>
        <location evidence="10">Cell membrane</location>
        <topology evidence="10">Multi-pass membrane protein</topology>
    </subcellularLocation>
</comment>
<proteinExistence type="inferred from homology"/>
<dbReference type="PANTHER" id="PTHR30614">
    <property type="entry name" value="MEMBRANE COMPONENT OF AMINO ACID ABC TRANSPORTER"/>
    <property type="match status" value="1"/>
</dbReference>
<dbReference type="NCBIfam" id="TIGR01726">
    <property type="entry name" value="HEQRo_perm_3TM"/>
    <property type="match status" value="1"/>
</dbReference>
<feature type="transmembrane region" description="Helical" evidence="10">
    <location>
        <begin position="55"/>
        <end position="83"/>
    </location>
</feature>
<dbReference type="Pfam" id="PF00528">
    <property type="entry name" value="BPD_transp_1"/>
    <property type="match status" value="1"/>
</dbReference>
<evidence type="ECO:0000256" key="4">
    <source>
        <dbReference type="ARBA" id="ARBA00022475"/>
    </source>
</evidence>
<sequence length="228" mass="25214">MNFDFRYMLSIIPQILGYLPVTLLISFLSILLATVLGIIFALLLRFKNHSGVLKLLPAFAHLYISFFRGTPVLVQLLIIYFGLPQLFPALNSMSALNAVVLGLSLNTSAYLAEIFRAAIDSVDKGQLEASLASGLTVFQASWRIVFPQACRNAIPATGNVYIGLIKNSSLAFTLGVTELLAAGKLAATESLKYFEAYFAVGLIYWAMTIILSELQRRLERFVNKPYLH</sequence>
<dbReference type="PROSITE" id="PS50928">
    <property type="entry name" value="ABC_TM1"/>
    <property type="match status" value="1"/>
</dbReference>
<evidence type="ECO:0000256" key="7">
    <source>
        <dbReference type="ARBA" id="ARBA00022970"/>
    </source>
</evidence>